<dbReference type="Proteomes" id="UP000075714">
    <property type="component" value="Unassembled WGS sequence"/>
</dbReference>
<evidence type="ECO:0000313" key="1">
    <source>
        <dbReference type="EMBL" id="KXZ41225.1"/>
    </source>
</evidence>
<sequence length="755" mass="76105">MRADLLNQRAQQLAEAALQSRELPGACQLSERPVDTDMMLHRRPHLTGAPDLPPDRQPERGAVAPSIVKRRLLPETPRLEISSCFLRSLAAIFPNLTHLALLGDCWRPMAQRLAVAPHDWLLSELQPVTAYQTELDRMDVLAELLRHVPSLTHLELGASLLPCRWSTDKHRQHHHHLERLQELTLHLDTPSLAAAGPASAAAVTGAAAAAGVPSASGRAAIAAAAADRVHSLYSQLPGLRALTLVGGCHPSLPQLLARLPPHLQRCTLRNCRLSLSPPAVGTVAGGGDAAAASAPPVSRRFSETAVPDGRHATAAAGAAAVGAAAPLPQVHQRWVARRNPRGAIYWELVQEPGPAPGLAPGPSAASAAAVTGGGGDQVTLAASAAAAVAGGRRCGSFSGGQLVHVAVAAAVAAGAAAASAPADDDVAVAEVVLEPAVRRLVVDADLTDRQLRLLLQQVAGGRAGELSACSAGAAASFFHGGTASSDGGGGGVPTCSQRAGSVAAGAATAADGAAPCAAWSVVLSRLRLESAGAAGAGAAAGAGPRPGCQRSPPGVEAEAQEARWRRLRDALEAHNVQVTELSAPLSAASRRMGSVLRKLAAAPSRLELRIPAPAAPIATAAGGEPTVVTTAALSAAAAKSTGDADSFTAAAADAVAPSTCAGAAADASAALGEWQRRTASGLGHAAIALSRVPESRLPAALRVKALGEGGERGSGGVGGPAEALAVQLAVRALARWPHLLSRLLASPAPSGGDSP</sequence>
<reference evidence="2" key="1">
    <citation type="journal article" date="2016" name="Nat. Commun.">
        <title>The Gonium pectorale genome demonstrates co-option of cell cycle regulation during the evolution of multicellularity.</title>
        <authorList>
            <person name="Hanschen E.R."/>
            <person name="Marriage T.N."/>
            <person name="Ferris P.J."/>
            <person name="Hamaji T."/>
            <person name="Toyoda A."/>
            <person name="Fujiyama A."/>
            <person name="Neme R."/>
            <person name="Noguchi H."/>
            <person name="Minakuchi Y."/>
            <person name="Suzuki M."/>
            <person name="Kawai-Toyooka H."/>
            <person name="Smith D.R."/>
            <person name="Sparks H."/>
            <person name="Anderson J."/>
            <person name="Bakaric R."/>
            <person name="Luria V."/>
            <person name="Karger A."/>
            <person name="Kirschner M.W."/>
            <person name="Durand P.M."/>
            <person name="Michod R.E."/>
            <person name="Nozaki H."/>
            <person name="Olson B.J."/>
        </authorList>
    </citation>
    <scope>NUCLEOTIDE SEQUENCE [LARGE SCALE GENOMIC DNA]</scope>
    <source>
        <strain evidence="2">NIES-2863</strain>
    </source>
</reference>
<protein>
    <submittedName>
        <fullName evidence="1">Uncharacterized protein</fullName>
    </submittedName>
</protein>
<keyword evidence="2" id="KW-1185">Reference proteome</keyword>
<accession>A0A150FVJ8</accession>
<comment type="caution">
    <text evidence="1">The sequence shown here is derived from an EMBL/GenBank/DDBJ whole genome shotgun (WGS) entry which is preliminary data.</text>
</comment>
<gene>
    <name evidence="1" type="ORF">GPECTOR_635g741</name>
</gene>
<evidence type="ECO:0000313" key="2">
    <source>
        <dbReference type="Proteomes" id="UP000075714"/>
    </source>
</evidence>
<organism evidence="1 2">
    <name type="scientific">Gonium pectorale</name>
    <name type="common">Green alga</name>
    <dbReference type="NCBI Taxonomy" id="33097"/>
    <lineage>
        <taxon>Eukaryota</taxon>
        <taxon>Viridiplantae</taxon>
        <taxon>Chlorophyta</taxon>
        <taxon>core chlorophytes</taxon>
        <taxon>Chlorophyceae</taxon>
        <taxon>CS clade</taxon>
        <taxon>Chlamydomonadales</taxon>
        <taxon>Volvocaceae</taxon>
        <taxon>Gonium</taxon>
    </lineage>
</organism>
<dbReference type="PRINTS" id="PR00833">
    <property type="entry name" value="POAALLERGEN"/>
</dbReference>
<name>A0A150FVJ8_GONPE</name>
<dbReference type="AlphaFoldDB" id="A0A150FVJ8"/>
<proteinExistence type="predicted"/>
<dbReference type="EMBL" id="LSYV01000632">
    <property type="protein sequence ID" value="KXZ41225.1"/>
    <property type="molecule type" value="Genomic_DNA"/>
</dbReference>